<evidence type="ECO:0000313" key="11">
    <source>
        <dbReference type="WBParaSite" id="Pan_g1195.t2"/>
    </source>
</evidence>
<dbReference type="PANTHER" id="PTHR13402">
    <property type="entry name" value="RGPR-RELATED"/>
    <property type="match status" value="1"/>
</dbReference>
<keyword evidence="6" id="KW-0472">Membrane</keyword>
<feature type="region of interest" description="Disordered" evidence="7">
    <location>
        <begin position="151"/>
        <end position="180"/>
    </location>
</feature>
<feature type="compositionally biased region" description="Polar residues" evidence="7">
    <location>
        <begin position="1347"/>
        <end position="1356"/>
    </location>
</feature>
<evidence type="ECO:0000259" key="8">
    <source>
        <dbReference type="Pfam" id="PF12931"/>
    </source>
</evidence>
<dbReference type="GO" id="GO:0012507">
    <property type="term" value="C:ER to Golgi transport vesicle membrane"/>
    <property type="evidence" value="ECO:0007669"/>
    <property type="project" value="TreeGrafter"/>
</dbReference>
<feature type="domain" description="Sec16 Sec23-binding" evidence="8">
    <location>
        <begin position="609"/>
        <end position="818"/>
    </location>
</feature>
<name>A0A7E4USG6_PANRE</name>
<feature type="domain" description="Sec16 central conserved" evidence="9">
    <location>
        <begin position="361"/>
        <end position="466"/>
    </location>
</feature>
<accession>A0A7E4USG6</accession>
<feature type="compositionally biased region" description="Low complexity" evidence="7">
    <location>
        <begin position="10"/>
        <end position="23"/>
    </location>
</feature>
<organism evidence="10 11">
    <name type="scientific">Panagrellus redivivus</name>
    <name type="common">Microworm</name>
    <dbReference type="NCBI Taxonomy" id="6233"/>
    <lineage>
        <taxon>Eukaryota</taxon>
        <taxon>Metazoa</taxon>
        <taxon>Ecdysozoa</taxon>
        <taxon>Nematoda</taxon>
        <taxon>Chromadorea</taxon>
        <taxon>Rhabditida</taxon>
        <taxon>Tylenchina</taxon>
        <taxon>Panagrolaimomorpha</taxon>
        <taxon>Panagrolaimoidea</taxon>
        <taxon>Panagrolaimidae</taxon>
        <taxon>Panagrellus</taxon>
    </lineage>
</organism>
<dbReference type="InterPro" id="IPR024340">
    <property type="entry name" value="Sec16_CCD"/>
</dbReference>
<reference evidence="10" key="1">
    <citation type="journal article" date="2013" name="Genetics">
        <title>The draft genome and transcriptome of Panagrellus redivivus are shaped by the harsh demands of a free-living lifestyle.</title>
        <authorList>
            <person name="Srinivasan J."/>
            <person name="Dillman A.R."/>
            <person name="Macchietto M.G."/>
            <person name="Heikkinen L."/>
            <person name="Lakso M."/>
            <person name="Fracchia K.M."/>
            <person name="Antoshechkin I."/>
            <person name="Mortazavi A."/>
            <person name="Wong G."/>
            <person name="Sternberg P.W."/>
        </authorList>
    </citation>
    <scope>NUCLEOTIDE SEQUENCE [LARGE SCALE GENOMIC DNA]</scope>
    <source>
        <strain evidence="10">MT8872</strain>
    </source>
</reference>
<feature type="region of interest" description="Disordered" evidence="7">
    <location>
        <begin position="1292"/>
        <end position="1356"/>
    </location>
</feature>
<reference evidence="11" key="2">
    <citation type="submission" date="2020-10" db="UniProtKB">
        <authorList>
            <consortium name="WormBaseParasite"/>
        </authorList>
    </citation>
    <scope>IDENTIFICATION</scope>
</reference>
<proteinExistence type="inferred from homology"/>
<feature type="region of interest" description="Disordered" evidence="7">
    <location>
        <begin position="1239"/>
        <end position="1276"/>
    </location>
</feature>
<feature type="compositionally biased region" description="Low complexity" evidence="7">
    <location>
        <begin position="1020"/>
        <end position="1064"/>
    </location>
</feature>
<comment type="similarity">
    <text evidence="2 6">Belongs to the SEC16 family.</text>
</comment>
<evidence type="ECO:0000256" key="2">
    <source>
        <dbReference type="ARBA" id="ARBA00005927"/>
    </source>
</evidence>
<dbReference type="Gene3D" id="1.25.40.1030">
    <property type="match status" value="1"/>
</dbReference>
<feature type="compositionally biased region" description="Pro residues" evidence="7">
    <location>
        <begin position="1244"/>
        <end position="1254"/>
    </location>
</feature>
<feature type="compositionally biased region" description="Acidic residues" evidence="7">
    <location>
        <begin position="170"/>
        <end position="180"/>
    </location>
</feature>
<dbReference type="WBParaSite" id="Pan_g1195.t2">
    <property type="protein sequence ID" value="Pan_g1195.t2"/>
    <property type="gene ID" value="Pan_g1195"/>
</dbReference>
<feature type="compositionally biased region" description="Polar residues" evidence="7">
    <location>
        <begin position="1076"/>
        <end position="1098"/>
    </location>
</feature>
<sequence>MDPRQHRVPSQQSSSFHAGQGSSSNGGRRTLRDNGVPSLPYWQNKTPALLKADDAESFIASKRSDRFKRGSMTGSVSGRASAAPRLAYNHRRDTSYHEDISRAATRSVSNYDWQRSGYEHASREPIAPLPVSSRLSVILLVVRPRQGDWIEVERRSGPTGAPQGPYHSSEDEEDFSDVDDDDEAEMTAAYGYRGGREYRQRIDIFSAEDYNAFGIVRLSATRARQIVKSDPPPDEFWDLSPHEKTLYLFYYSLWRCYMKNIKKFKITFNREFYKYQSQGMNEDSALVEICKVTQAEYNAKRNLINKQAYERTQRHLFSDDRATPDSRASDRPSFSDPRQDESDIASIDSSAKEPLKFTRPHSIISFGVGGRLLVLNPEKSISTIRIEDVKSHIRNQPDLRNIDAIEEFKGPLIVGVTPKHVPLLFVENQIKRITESDIYRQNPANSDANDVLLIWNLLKTLIYQYGKVTGPELARLLTSGSYSYSSVPAKPVRGRSDKDYIASLNAEGANNSRSNSPYIAGQNDQRRVDPKAMDKFTQFLLIGYVDEAIDCAIKDGMLFDAIILAYRMFGHDRLKLDQIEAKMLAYRDPQHPTLTLLSVASNMPVPILANMSSTDDASSWRAHIAIVLANLDTPTALSTVHQLGLALARKDFHSAADFCFLAVNLLKKHEYEHYDCFIPVEEEPVDGAEKPPRQHITLINASLPDDDYTSTTTPYGWSITDLQATEIYDYARKMSSDQVVVQGPSNQVEYQRCRLDYAKMLSEYGGAESAAYKYCTSIASAIWGNLDQFPASMLNQLCDLADRLQYVAAATTDESQWVPMLRDLIAGGAGLHEIPAEISEIKKPEVVNGAQASQSGDSIGLGTSIDRELNFPQAGIPGFATSTPVPSILPSDVVDAPAPAPQQEHHAVPPQVPQAVYQEHQQQQQHQQQSAFPIEVAQSYYPQNSNHEQPTSTQTVDHSRHTTASPAPSIISNATIAAYEYGDNTAHTVTRQPSIDIGSIQIDSRRESVSIATPSPPPNHQQQQAQQALQSQQLQQQYHQQQAHQQQQQQASHQQPQQQQQPAAIHVPATNTYPRQRTLSQSSNGTSLGSPSHTSNYAPSGPTIFEYPPQPPTQPQQPSVVQQPPAPKPAPAPEPVPQQYQQQQQHQPQIPQQQQQQPPAPAPAPVAPVQQQSAPAPAQQQQQQPSKQQQSGKGGGLFSGLKNKFVKMIPNGANEMKLPDDGKPSIWWDENQQRWVGEGIEEPAAPPPPPPMVPQAPEAAAPGAAPTAAPPAIGRASFRRGAASRYANPFANAVAPSSGNAPSLAPEGLGMPSMGAAAPPLPPTFGFIPAPMPDDDGSEAVDPFSSGVPSTDQPAQ</sequence>
<evidence type="ECO:0000256" key="1">
    <source>
        <dbReference type="ARBA" id="ARBA00004240"/>
    </source>
</evidence>
<comment type="subcellular location">
    <subcellularLocation>
        <location evidence="1">Endoplasmic reticulum</location>
    </subcellularLocation>
    <subcellularLocation>
        <location evidence="6">Golgi apparatus membrane</location>
    </subcellularLocation>
</comment>
<evidence type="ECO:0000256" key="5">
    <source>
        <dbReference type="ARBA" id="ARBA00022892"/>
    </source>
</evidence>
<feature type="region of interest" description="Disordered" evidence="7">
    <location>
        <begin position="943"/>
        <end position="969"/>
    </location>
</feature>
<feature type="region of interest" description="Disordered" evidence="7">
    <location>
        <begin position="315"/>
        <end position="350"/>
    </location>
</feature>
<dbReference type="Pfam" id="PF12931">
    <property type="entry name" value="TPR_Sec16"/>
    <property type="match status" value="1"/>
</dbReference>
<feature type="region of interest" description="Disordered" evidence="7">
    <location>
        <begin position="990"/>
        <end position="1064"/>
    </location>
</feature>
<keyword evidence="10" id="KW-1185">Reference proteome</keyword>
<keyword evidence="5 6" id="KW-0931">ER-Golgi transport</keyword>
<feature type="compositionally biased region" description="Pro residues" evidence="7">
    <location>
        <begin position="1124"/>
        <end position="1136"/>
    </location>
</feature>
<feature type="compositionally biased region" description="Low complexity" evidence="7">
    <location>
        <begin position="1137"/>
        <end position="1157"/>
    </location>
</feature>
<keyword evidence="6" id="KW-0653">Protein transport</keyword>
<dbReference type="InterPro" id="IPR024298">
    <property type="entry name" value="Sec16_Sec23-bd"/>
</dbReference>
<evidence type="ECO:0000313" key="10">
    <source>
        <dbReference type="Proteomes" id="UP000492821"/>
    </source>
</evidence>
<dbReference type="Pfam" id="PF12932">
    <property type="entry name" value="Sec16"/>
    <property type="match status" value="1"/>
</dbReference>
<feature type="compositionally biased region" description="Basic and acidic residues" evidence="7">
    <location>
        <begin position="315"/>
        <end position="330"/>
    </location>
</feature>
<keyword evidence="4 6" id="KW-0256">Endoplasmic reticulum</keyword>
<keyword evidence="3 6" id="KW-0813">Transport</keyword>
<feature type="compositionally biased region" description="Low complexity" evidence="7">
    <location>
        <begin position="1167"/>
        <end position="1191"/>
    </location>
</feature>
<evidence type="ECO:0000256" key="7">
    <source>
        <dbReference type="SAM" id="MobiDB-lite"/>
    </source>
</evidence>
<feature type="region of interest" description="Disordered" evidence="7">
    <location>
        <begin position="1076"/>
        <end position="1204"/>
    </location>
</feature>
<evidence type="ECO:0000256" key="4">
    <source>
        <dbReference type="ARBA" id="ARBA00022824"/>
    </source>
</evidence>
<feature type="compositionally biased region" description="Low complexity" evidence="7">
    <location>
        <begin position="1255"/>
        <end position="1276"/>
    </location>
</feature>
<dbReference type="GO" id="GO:0015031">
    <property type="term" value="P:protein transport"/>
    <property type="evidence" value="ECO:0007669"/>
    <property type="project" value="UniProtKB-KW"/>
</dbReference>
<dbReference type="CDD" id="cd09233">
    <property type="entry name" value="ACE1-Sec16-like"/>
    <property type="match status" value="1"/>
</dbReference>
<dbReference type="GO" id="GO:0070973">
    <property type="term" value="P:protein localization to endoplasmic reticulum exit site"/>
    <property type="evidence" value="ECO:0007669"/>
    <property type="project" value="TreeGrafter"/>
</dbReference>
<protein>
    <recommendedName>
        <fullName evidence="6">Protein transport protein sec16</fullName>
    </recommendedName>
</protein>
<dbReference type="PANTHER" id="PTHR13402:SF6">
    <property type="entry name" value="SECRETORY 16, ISOFORM I"/>
    <property type="match status" value="1"/>
</dbReference>
<dbReference type="GO" id="GO:0000139">
    <property type="term" value="C:Golgi membrane"/>
    <property type="evidence" value="ECO:0007669"/>
    <property type="project" value="UniProtKB-SubCell"/>
</dbReference>
<feature type="region of interest" description="Disordered" evidence="7">
    <location>
        <begin position="887"/>
        <end position="909"/>
    </location>
</feature>
<keyword evidence="6" id="KW-0333">Golgi apparatus</keyword>
<dbReference type="GO" id="GO:0007030">
    <property type="term" value="P:Golgi organization"/>
    <property type="evidence" value="ECO:0007669"/>
    <property type="project" value="TreeGrafter"/>
</dbReference>
<dbReference type="Proteomes" id="UP000492821">
    <property type="component" value="Unassembled WGS sequence"/>
</dbReference>
<dbReference type="GO" id="GO:0016192">
    <property type="term" value="P:vesicle-mediated transport"/>
    <property type="evidence" value="ECO:0007669"/>
    <property type="project" value="UniProtKB-KW"/>
</dbReference>
<feature type="region of interest" description="Disordered" evidence="7">
    <location>
        <begin position="1"/>
        <end position="42"/>
    </location>
</feature>
<evidence type="ECO:0000256" key="3">
    <source>
        <dbReference type="ARBA" id="ARBA00022448"/>
    </source>
</evidence>
<dbReference type="GO" id="GO:0070971">
    <property type="term" value="C:endoplasmic reticulum exit site"/>
    <property type="evidence" value="ECO:0007669"/>
    <property type="project" value="UniProtKB-ARBA"/>
</dbReference>
<evidence type="ECO:0000256" key="6">
    <source>
        <dbReference type="RuleBase" id="RU364101"/>
    </source>
</evidence>
<evidence type="ECO:0000259" key="9">
    <source>
        <dbReference type="Pfam" id="PF12932"/>
    </source>
</evidence>